<protein>
    <submittedName>
        <fullName evidence="2">YpmS family protein</fullName>
    </submittedName>
</protein>
<accession>A0ABV3Q3B3</accession>
<keyword evidence="1" id="KW-1133">Transmembrane helix</keyword>
<evidence type="ECO:0000313" key="3">
    <source>
        <dbReference type="Proteomes" id="UP001556040"/>
    </source>
</evidence>
<sequence>MKNKWKVAFWGLLSFIMFLILFILFQLFQPVDEQPVELSPSLVPEVEAEFTVETTREDLTIVVNRFIEEELNDSINYSVLFEDQVSLNGSIPVFSTEIDFQMTFDSQALENGDLLLTQQSLFLGAMEMPVANILKFIEKSYEFPEWVEIQPNEQQIIVQVSEINVASGLSVKTNHFNLRENDISFSVYVPQ</sequence>
<organism evidence="2 3">
    <name type="scientific">Jeotgalibacillus marinus</name>
    <dbReference type="NCBI Taxonomy" id="86667"/>
    <lineage>
        <taxon>Bacteria</taxon>
        <taxon>Bacillati</taxon>
        <taxon>Bacillota</taxon>
        <taxon>Bacilli</taxon>
        <taxon>Bacillales</taxon>
        <taxon>Caryophanaceae</taxon>
        <taxon>Jeotgalibacillus</taxon>
    </lineage>
</organism>
<gene>
    <name evidence="2" type="ORF">AB1471_08440</name>
</gene>
<proteinExistence type="predicted"/>
<evidence type="ECO:0000313" key="2">
    <source>
        <dbReference type="EMBL" id="MEW9501828.1"/>
    </source>
</evidence>
<reference evidence="2 3" key="1">
    <citation type="journal article" date="1979" name="Int. J. Syst. Evol. Microbiol.">
        <title>Bacillus globisporus subsp. marinus subsp. nov.</title>
        <authorList>
            <person name="Liu H."/>
        </authorList>
    </citation>
    <scope>NUCLEOTIDE SEQUENCE [LARGE SCALE GENOMIC DNA]</scope>
    <source>
        <strain evidence="2 3">DSM 1297</strain>
    </source>
</reference>
<name>A0ABV3Q3B3_9BACL</name>
<dbReference type="Pfam" id="PF09911">
    <property type="entry name" value="DUF2140"/>
    <property type="match status" value="1"/>
</dbReference>
<dbReference type="EMBL" id="JBFMIA010000005">
    <property type="protein sequence ID" value="MEW9501828.1"/>
    <property type="molecule type" value="Genomic_DNA"/>
</dbReference>
<dbReference type="InterPro" id="IPR018672">
    <property type="entry name" value="DUF2140"/>
</dbReference>
<dbReference type="Proteomes" id="UP001556040">
    <property type="component" value="Unassembled WGS sequence"/>
</dbReference>
<feature type="transmembrane region" description="Helical" evidence="1">
    <location>
        <begin position="7"/>
        <end position="28"/>
    </location>
</feature>
<keyword evidence="1" id="KW-0812">Transmembrane</keyword>
<dbReference type="RefSeq" id="WP_367779310.1">
    <property type="nucleotide sequence ID" value="NZ_JBFMIA010000005.1"/>
</dbReference>
<comment type="caution">
    <text evidence="2">The sequence shown here is derived from an EMBL/GenBank/DDBJ whole genome shotgun (WGS) entry which is preliminary data.</text>
</comment>
<evidence type="ECO:0000256" key="1">
    <source>
        <dbReference type="SAM" id="Phobius"/>
    </source>
</evidence>
<keyword evidence="3" id="KW-1185">Reference proteome</keyword>
<keyword evidence="1" id="KW-0472">Membrane</keyword>